<feature type="transmembrane region" description="Helical" evidence="1">
    <location>
        <begin position="7"/>
        <end position="31"/>
    </location>
</feature>
<dbReference type="NCBIfam" id="TIGR04294">
    <property type="entry name" value="pre_pil_HX9DG"/>
    <property type="match status" value="1"/>
</dbReference>
<dbReference type="Pfam" id="PF07963">
    <property type="entry name" value="N_methyl"/>
    <property type="match status" value="1"/>
</dbReference>
<dbReference type="Pfam" id="PF07596">
    <property type="entry name" value="SBP_bac_10"/>
    <property type="match status" value="1"/>
</dbReference>
<keyword evidence="4" id="KW-1185">Reference proteome</keyword>
<gene>
    <name evidence="3" type="ORF">MFFC18_31480</name>
</gene>
<evidence type="ECO:0000313" key="4">
    <source>
        <dbReference type="Proteomes" id="UP000322214"/>
    </source>
</evidence>
<dbReference type="InterPro" id="IPR045584">
    <property type="entry name" value="Pilin-like"/>
</dbReference>
<dbReference type="SUPFAM" id="SSF54523">
    <property type="entry name" value="Pili subunits"/>
    <property type="match status" value="1"/>
</dbReference>
<feature type="domain" description="DUF1559" evidence="2">
    <location>
        <begin position="32"/>
        <end position="342"/>
    </location>
</feature>
<keyword evidence="1" id="KW-1133">Transmembrane helix</keyword>
<dbReference type="InterPro" id="IPR027558">
    <property type="entry name" value="Pre_pil_HX9DG_C"/>
</dbReference>
<reference evidence="3 4" key="1">
    <citation type="submission" date="2019-08" db="EMBL/GenBank/DDBJ databases">
        <title>Deep-cultivation of Planctomycetes and their phenomic and genomic characterization uncovers novel biology.</title>
        <authorList>
            <person name="Wiegand S."/>
            <person name="Jogler M."/>
            <person name="Boedeker C."/>
            <person name="Pinto D."/>
            <person name="Vollmers J."/>
            <person name="Rivas-Marin E."/>
            <person name="Kohn T."/>
            <person name="Peeters S.H."/>
            <person name="Heuer A."/>
            <person name="Rast P."/>
            <person name="Oberbeckmann S."/>
            <person name="Bunk B."/>
            <person name="Jeske O."/>
            <person name="Meyerdierks A."/>
            <person name="Storesund J.E."/>
            <person name="Kallscheuer N."/>
            <person name="Luecker S."/>
            <person name="Lage O.M."/>
            <person name="Pohl T."/>
            <person name="Merkel B.J."/>
            <person name="Hornburger P."/>
            <person name="Mueller R.-W."/>
            <person name="Bruemmer F."/>
            <person name="Labrenz M."/>
            <person name="Spormann A.M."/>
            <person name="Op den Camp H."/>
            <person name="Overmann J."/>
            <person name="Amann R."/>
            <person name="Jetten M.S.M."/>
            <person name="Mascher T."/>
            <person name="Medema M.H."/>
            <person name="Devos D.P."/>
            <person name="Kaster A.-K."/>
            <person name="Ovreas L."/>
            <person name="Rohde M."/>
            <person name="Galperin M.Y."/>
            <person name="Jogler C."/>
        </authorList>
    </citation>
    <scope>NUCLEOTIDE SEQUENCE [LARGE SCALE GENOMIC DNA]</scope>
    <source>
        <strain evidence="3 4">FC18</strain>
    </source>
</reference>
<dbReference type="KEGG" id="mff:MFFC18_31480"/>
<dbReference type="STRING" id="980251.GCA_001642875_00544"/>
<accession>A0A5B9PE88</accession>
<organism evidence="3 4">
    <name type="scientific">Mariniblastus fucicola</name>
    <dbReference type="NCBI Taxonomy" id="980251"/>
    <lineage>
        <taxon>Bacteria</taxon>
        <taxon>Pseudomonadati</taxon>
        <taxon>Planctomycetota</taxon>
        <taxon>Planctomycetia</taxon>
        <taxon>Pirellulales</taxon>
        <taxon>Pirellulaceae</taxon>
        <taxon>Mariniblastus</taxon>
    </lineage>
</organism>
<evidence type="ECO:0000256" key="1">
    <source>
        <dbReference type="SAM" id="Phobius"/>
    </source>
</evidence>
<name>A0A5B9PE88_9BACT</name>
<dbReference type="PANTHER" id="PTHR30093:SF2">
    <property type="entry name" value="TYPE II SECRETION SYSTEM PROTEIN H"/>
    <property type="match status" value="1"/>
</dbReference>
<evidence type="ECO:0000259" key="2">
    <source>
        <dbReference type="Pfam" id="PF07596"/>
    </source>
</evidence>
<dbReference type="InterPro" id="IPR012902">
    <property type="entry name" value="N_methyl_site"/>
</dbReference>
<dbReference type="Proteomes" id="UP000322214">
    <property type="component" value="Chromosome"/>
</dbReference>
<dbReference type="Gene3D" id="3.30.700.10">
    <property type="entry name" value="Glycoprotein, Type 4 Pilin"/>
    <property type="match status" value="1"/>
</dbReference>
<dbReference type="InterPro" id="IPR011453">
    <property type="entry name" value="DUF1559"/>
</dbReference>
<dbReference type="PROSITE" id="PS00409">
    <property type="entry name" value="PROKAR_NTER_METHYL"/>
    <property type="match status" value="1"/>
</dbReference>
<dbReference type="NCBIfam" id="TIGR02532">
    <property type="entry name" value="IV_pilin_GFxxxE"/>
    <property type="match status" value="1"/>
</dbReference>
<dbReference type="PANTHER" id="PTHR30093">
    <property type="entry name" value="GENERAL SECRETION PATHWAY PROTEIN G"/>
    <property type="match status" value="1"/>
</dbReference>
<keyword evidence="1" id="KW-0472">Membrane</keyword>
<evidence type="ECO:0000313" key="3">
    <source>
        <dbReference type="EMBL" id="QEG23252.1"/>
    </source>
</evidence>
<dbReference type="EMBL" id="CP042912">
    <property type="protein sequence ID" value="QEG23252.1"/>
    <property type="molecule type" value="Genomic_DNA"/>
</dbReference>
<proteinExistence type="predicted"/>
<sequence>MKSSKKGFTLVELLVVIAIIGILIGMLLPAVQQVREAARRTECMNNMRQIGLASLNFESAHMHFPTAGTCTNAWASTATNNWGGPNRAHSGRENWSHFWQILPFIEQNNMIQHRTNFNWGGNGIDVRNLKGVGMSIPFYACPSRGERSNISLAEALETIVCDYAGYNGSPDYYDEIGDPIGNVLDDFDTFHWDPNVASPDGERTKINVGIIGKGGHGGDWNSDAATMFTKWNEISFGAVTDGSSNTIMYGEKSASSKNYTTVNQGELWRLNQEHQGFWVASNTPTMRTFTRAGIVPDGSMNYEGFFLRSLDGYRDDRSFGSPHPGTCNFVLGDGSTHAISNDADWIILNQFGMRADGSVINPKDL</sequence>
<protein>
    <submittedName>
        <fullName evidence="3">Putative major pilin subunit</fullName>
    </submittedName>
</protein>
<keyword evidence="1" id="KW-0812">Transmembrane</keyword>
<dbReference type="AlphaFoldDB" id="A0A5B9PE88"/>